<sequence length="341" mass="40681">QLLDYLFAFLEDKQMNNRDNLNSLLKEELNDYYKEDANYISEQISYIFFHQDLYKNTYKMIDEESSLSDDYDEEDDKRRKLNNVFSKFGNVISCDKIDSTTASIKFEKEESAKRALESNEKPFKRNQIIVQQKRSPVPAKPAFQFIKNDEKQKLEEPVKRVKNQLSECKTANDVNKLEEHELLANNMYDFTLIVKYEDIQNLNMQQFRETMLQHGRVEHFKKNVKENSIEVSYIEYASAEKAYFQLQNELDISFIRSHILKFIQQPQEEEKEVEDQKENEQENQGQQNGEHCLQENGQEEQQIDNKHIFDINGQLKDDNDFDFDPDYNDDENEQQYNKGQD</sequence>
<dbReference type="RefSeq" id="XP_004027400.1">
    <property type="nucleotide sequence ID" value="XM_004027351.1"/>
</dbReference>
<dbReference type="SUPFAM" id="SSF54928">
    <property type="entry name" value="RNA-binding domain, RBD"/>
    <property type="match status" value="1"/>
</dbReference>
<feature type="compositionally biased region" description="Acidic residues" evidence="1">
    <location>
        <begin position="319"/>
        <end position="333"/>
    </location>
</feature>
<evidence type="ECO:0000313" key="4">
    <source>
        <dbReference type="Proteomes" id="UP000008983"/>
    </source>
</evidence>
<dbReference type="Proteomes" id="UP000008983">
    <property type="component" value="Unassembled WGS sequence"/>
</dbReference>
<dbReference type="AlphaFoldDB" id="G0R381"/>
<name>G0R381_ICHMU</name>
<dbReference type="GO" id="GO:0003723">
    <property type="term" value="F:RNA binding"/>
    <property type="evidence" value="ECO:0007669"/>
    <property type="project" value="InterPro"/>
</dbReference>
<dbReference type="OrthoDB" id="10683056at2759"/>
<feature type="region of interest" description="Disordered" evidence="1">
    <location>
        <begin position="266"/>
        <end position="341"/>
    </location>
</feature>
<dbReference type="CDD" id="cd00590">
    <property type="entry name" value="RRM_SF"/>
    <property type="match status" value="1"/>
</dbReference>
<dbReference type="Gene3D" id="3.30.70.330">
    <property type="match status" value="1"/>
</dbReference>
<feature type="domain" description="RRM" evidence="2">
    <location>
        <begin position="78"/>
        <end position="128"/>
    </location>
</feature>
<reference evidence="3 4" key="1">
    <citation type="submission" date="2011-07" db="EMBL/GenBank/DDBJ databases">
        <authorList>
            <person name="Coyne R."/>
            <person name="Brami D."/>
            <person name="Johnson J."/>
            <person name="Hostetler J."/>
            <person name="Hannick L."/>
            <person name="Clark T."/>
            <person name="Cassidy-Hanley D."/>
            <person name="Inman J."/>
        </authorList>
    </citation>
    <scope>NUCLEOTIDE SEQUENCE [LARGE SCALE GENOMIC DNA]</scope>
    <source>
        <strain evidence="3 4">G5</strain>
    </source>
</reference>
<organism evidence="3 4">
    <name type="scientific">Ichthyophthirius multifiliis</name>
    <name type="common">White spot disease agent</name>
    <name type="synonym">Ich</name>
    <dbReference type="NCBI Taxonomy" id="5932"/>
    <lineage>
        <taxon>Eukaryota</taxon>
        <taxon>Sar</taxon>
        <taxon>Alveolata</taxon>
        <taxon>Ciliophora</taxon>
        <taxon>Intramacronucleata</taxon>
        <taxon>Oligohymenophorea</taxon>
        <taxon>Hymenostomatida</taxon>
        <taxon>Ophryoglenina</taxon>
        <taxon>Ichthyophthirius</taxon>
    </lineage>
</organism>
<feature type="non-terminal residue" evidence="3">
    <location>
        <position position="1"/>
    </location>
</feature>
<evidence type="ECO:0000313" key="3">
    <source>
        <dbReference type="EMBL" id="EGR28055.1"/>
    </source>
</evidence>
<protein>
    <recommendedName>
        <fullName evidence="2">RRM domain-containing protein</fullName>
    </recommendedName>
</protein>
<evidence type="ECO:0000259" key="2">
    <source>
        <dbReference type="Pfam" id="PF00076"/>
    </source>
</evidence>
<proteinExistence type="predicted"/>
<dbReference type="GeneID" id="14904149"/>
<dbReference type="Pfam" id="PF00076">
    <property type="entry name" value="RRM_1"/>
    <property type="match status" value="1"/>
</dbReference>
<accession>G0R381</accession>
<keyword evidence="4" id="KW-1185">Reference proteome</keyword>
<dbReference type="InterPro" id="IPR012677">
    <property type="entry name" value="Nucleotide-bd_a/b_plait_sf"/>
</dbReference>
<gene>
    <name evidence="3" type="ORF">IMG5_183790</name>
</gene>
<dbReference type="InParanoid" id="G0R381"/>
<dbReference type="EMBL" id="GL984295">
    <property type="protein sequence ID" value="EGR28055.1"/>
    <property type="molecule type" value="Genomic_DNA"/>
</dbReference>
<evidence type="ECO:0000256" key="1">
    <source>
        <dbReference type="SAM" id="MobiDB-lite"/>
    </source>
</evidence>
<dbReference type="InterPro" id="IPR035979">
    <property type="entry name" value="RBD_domain_sf"/>
</dbReference>
<dbReference type="InterPro" id="IPR000504">
    <property type="entry name" value="RRM_dom"/>
</dbReference>